<feature type="domain" description="ABC-2 type transporter transmembrane" evidence="6">
    <location>
        <begin position="28"/>
        <end position="205"/>
    </location>
</feature>
<evidence type="ECO:0000313" key="8">
    <source>
        <dbReference type="Proteomes" id="UP000530928"/>
    </source>
</evidence>
<dbReference type="Pfam" id="PF01061">
    <property type="entry name" value="ABC2_membrane"/>
    <property type="match status" value="1"/>
</dbReference>
<keyword evidence="8" id="KW-1185">Reference proteome</keyword>
<reference evidence="7 8" key="1">
    <citation type="submission" date="2020-07" db="EMBL/GenBank/DDBJ databases">
        <title>Genomic Encyclopedia of Type Strains, Phase IV (KMG-IV): sequencing the most valuable type-strain genomes for metagenomic binning, comparative biology and taxonomic classification.</title>
        <authorList>
            <person name="Goeker M."/>
        </authorList>
    </citation>
    <scope>NUCLEOTIDE SEQUENCE [LARGE SCALE GENOMIC DNA]</scope>
    <source>
        <strain evidence="7 8">DSM 45533</strain>
    </source>
</reference>
<dbReference type="InterPro" id="IPR013525">
    <property type="entry name" value="ABC2_TM"/>
</dbReference>
<comment type="subcellular location">
    <subcellularLocation>
        <location evidence="1">Membrane</location>
        <topology evidence="1">Multi-pass membrane protein</topology>
    </subcellularLocation>
</comment>
<feature type="transmembrane region" description="Helical" evidence="5">
    <location>
        <begin position="93"/>
        <end position="116"/>
    </location>
</feature>
<sequence length="248" mass="26599">MIYLEVVRLGRLLFRASEPWSITVTAVWPRVVLQGLFFTLLGQVLGLEEHAFAGALAITMLASTVVGVADVPMADKWNRTYSRLRLSEVHIPLVFALRTLPMILHGGMAVLLVWAVAGPVSGLTLEVLPTLPIYAVMLFSTTALGLAVVAQVVGHRADVFAGNAATWLVIACSGALVPHGRLPVLDAVGAVLPVRHGLDAVRSAMAGGPWLTPLLWEAAVGLGWALVAWLAYLWQGNRARRLGLDDYS</sequence>
<feature type="transmembrane region" description="Helical" evidence="5">
    <location>
        <begin position="20"/>
        <end position="45"/>
    </location>
</feature>
<evidence type="ECO:0000256" key="1">
    <source>
        <dbReference type="ARBA" id="ARBA00004141"/>
    </source>
</evidence>
<evidence type="ECO:0000313" key="7">
    <source>
        <dbReference type="EMBL" id="MBA2891247.1"/>
    </source>
</evidence>
<proteinExistence type="predicted"/>
<evidence type="ECO:0000259" key="6">
    <source>
        <dbReference type="Pfam" id="PF01061"/>
    </source>
</evidence>
<feature type="transmembrane region" description="Helical" evidence="5">
    <location>
        <begin position="160"/>
        <end position="177"/>
    </location>
</feature>
<feature type="transmembrane region" description="Helical" evidence="5">
    <location>
        <begin position="214"/>
        <end position="234"/>
    </location>
</feature>
<protein>
    <submittedName>
        <fullName evidence="7">ABC-2 type transport system permease protein</fullName>
    </submittedName>
</protein>
<keyword evidence="2 5" id="KW-0812">Transmembrane</keyword>
<keyword evidence="3 5" id="KW-1133">Transmembrane helix</keyword>
<dbReference type="AlphaFoldDB" id="A0A7W0HPY6"/>
<evidence type="ECO:0000256" key="3">
    <source>
        <dbReference type="ARBA" id="ARBA00022989"/>
    </source>
</evidence>
<dbReference type="GO" id="GO:0016020">
    <property type="term" value="C:membrane"/>
    <property type="evidence" value="ECO:0007669"/>
    <property type="project" value="UniProtKB-SubCell"/>
</dbReference>
<comment type="caution">
    <text evidence="7">The sequence shown here is derived from an EMBL/GenBank/DDBJ whole genome shotgun (WGS) entry which is preliminary data.</text>
</comment>
<name>A0A7W0HPY6_9ACTN</name>
<feature type="transmembrane region" description="Helical" evidence="5">
    <location>
        <begin position="51"/>
        <end position="72"/>
    </location>
</feature>
<evidence type="ECO:0000256" key="2">
    <source>
        <dbReference type="ARBA" id="ARBA00022692"/>
    </source>
</evidence>
<dbReference type="RefSeq" id="WP_181610069.1">
    <property type="nucleotide sequence ID" value="NZ_BAABAM010000002.1"/>
</dbReference>
<dbReference type="EMBL" id="JACDUR010000003">
    <property type="protein sequence ID" value="MBA2891247.1"/>
    <property type="molecule type" value="Genomic_DNA"/>
</dbReference>
<accession>A0A7W0HPY6</accession>
<organism evidence="7 8">
    <name type="scientific">Nonomuraea soli</name>
    <dbReference type="NCBI Taxonomy" id="1032476"/>
    <lineage>
        <taxon>Bacteria</taxon>
        <taxon>Bacillati</taxon>
        <taxon>Actinomycetota</taxon>
        <taxon>Actinomycetes</taxon>
        <taxon>Streptosporangiales</taxon>
        <taxon>Streptosporangiaceae</taxon>
        <taxon>Nonomuraea</taxon>
    </lineage>
</organism>
<dbReference type="Proteomes" id="UP000530928">
    <property type="component" value="Unassembled WGS sequence"/>
</dbReference>
<feature type="transmembrane region" description="Helical" evidence="5">
    <location>
        <begin position="131"/>
        <end position="153"/>
    </location>
</feature>
<evidence type="ECO:0000256" key="4">
    <source>
        <dbReference type="ARBA" id="ARBA00023136"/>
    </source>
</evidence>
<dbReference type="GO" id="GO:0140359">
    <property type="term" value="F:ABC-type transporter activity"/>
    <property type="evidence" value="ECO:0007669"/>
    <property type="project" value="InterPro"/>
</dbReference>
<evidence type="ECO:0000256" key="5">
    <source>
        <dbReference type="SAM" id="Phobius"/>
    </source>
</evidence>
<keyword evidence="4 5" id="KW-0472">Membrane</keyword>
<gene>
    <name evidence="7" type="ORF">HNR30_002588</name>
</gene>